<sequence>MNPTPSSVKIPSLLLALALSAAAPQPSLSQQEAAVSAVSAEAAEADALSLGEQSPRPSRELFGNLPSSLSLTDPELMTIIRSFTDGDIVAAGKLDTATRELIACIQLLYLQQTPQLRQHAEAALRAGASPIQLREALYQCTPFLGYPRVLPAVEALNEVFRSRGIELPLESQGTTTRENRYERGLAIQTPLYGNEIARNLAGVPGGAGQQVARFLTEYCFGDFYTRGGLTLRQRELLLYSLLIAMDADAQLPPHTRACMKLGISRETLADVALQCLPYVGFPPVMKALKVIENTEEPPPSSAAPQNAAAATPLVRLSRIEVDPQQLDAYNALLREEIEASMRLEPGVLTLYATAEKEHPHRVTILEIYADTAAYRSHLQTPHFRKYKQGTLNMVQKLELIDSTALIPDLTIKPRTR</sequence>
<protein>
    <submittedName>
        <fullName evidence="3">Carboxymuconolactone decarboxylase family protein</fullName>
    </submittedName>
</protein>
<reference evidence="3" key="2">
    <citation type="submission" date="2021-04" db="EMBL/GenBank/DDBJ databases">
        <authorList>
            <person name="Gilroy R."/>
        </authorList>
    </citation>
    <scope>NUCLEOTIDE SEQUENCE</scope>
    <source>
        <strain evidence="3">14975</strain>
    </source>
</reference>
<evidence type="ECO:0000313" key="4">
    <source>
        <dbReference type="Proteomes" id="UP000823964"/>
    </source>
</evidence>
<evidence type="ECO:0000259" key="2">
    <source>
        <dbReference type="PROSITE" id="PS51725"/>
    </source>
</evidence>
<dbReference type="AlphaFoldDB" id="A0A9D1VCJ8"/>
<dbReference type="Pfam" id="PF02627">
    <property type="entry name" value="CMD"/>
    <property type="match status" value="2"/>
</dbReference>
<evidence type="ECO:0000313" key="3">
    <source>
        <dbReference type="EMBL" id="HIX20656.1"/>
    </source>
</evidence>
<keyword evidence="1" id="KW-0732">Signal</keyword>
<organism evidence="3 4">
    <name type="scientific">Candidatus Akkermansia intestinigallinarum</name>
    <dbReference type="NCBI Taxonomy" id="2838431"/>
    <lineage>
        <taxon>Bacteria</taxon>
        <taxon>Pseudomonadati</taxon>
        <taxon>Verrucomicrobiota</taxon>
        <taxon>Verrucomicrobiia</taxon>
        <taxon>Verrucomicrobiales</taxon>
        <taxon>Akkermansiaceae</taxon>
        <taxon>Akkermansia</taxon>
    </lineage>
</organism>
<feature type="signal peptide" evidence="1">
    <location>
        <begin position="1"/>
        <end position="21"/>
    </location>
</feature>
<dbReference type="InterPro" id="IPR029032">
    <property type="entry name" value="AhpD-like"/>
</dbReference>
<dbReference type="PANTHER" id="PTHR33570:SF2">
    <property type="entry name" value="CARBOXYMUCONOLACTONE DECARBOXYLASE-LIKE DOMAIN-CONTAINING PROTEIN"/>
    <property type="match status" value="1"/>
</dbReference>
<dbReference type="SUPFAM" id="SSF69118">
    <property type="entry name" value="AhpD-like"/>
    <property type="match status" value="1"/>
</dbReference>
<reference evidence="3" key="1">
    <citation type="journal article" date="2021" name="PeerJ">
        <title>Extensive microbial diversity within the chicken gut microbiome revealed by metagenomics and culture.</title>
        <authorList>
            <person name="Gilroy R."/>
            <person name="Ravi A."/>
            <person name="Getino M."/>
            <person name="Pursley I."/>
            <person name="Horton D.L."/>
            <person name="Alikhan N.F."/>
            <person name="Baker D."/>
            <person name="Gharbi K."/>
            <person name="Hall N."/>
            <person name="Watson M."/>
            <person name="Adriaenssens E.M."/>
            <person name="Foster-Nyarko E."/>
            <person name="Jarju S."/>
            <person name="Secka A."/>
            <person name="Antonio M."/>
            <person name="Oren A."/>
            <person name="Chaudhuri R.R."/>
            <person name="La Ragione R."/>
            <person name="Hildebrand F."/>
            <person name="Pallen M.J."/>
        </authorList>
    </citation>
    <scope>NUCLEOTIDE SEQUENCE</scope>
    <source>
        <strain evidence="3">14975</strain>
    </source>
</reference>
<gene>
    <name evidence="3" type="ORF">H9862_08670</name>
</gene>
<dbReference type="Proteomes" id="UP000823964">
    <property type="component" value="Unassembled WGS sequence"/>
</dbReference>
<dbReference type="InterPro" id="IPR003779">
    <property type="entry name" value="CMD-like"/>
</dbReference>
<feature type="chain" id="PRO_5039249483" evidence="1">
    <location>
        <begin position="22"/>
        <end position="416"/>
    </location>
</feature>
<evidence type="ECO:0000256" key="1">
    <source>
        <dbReference type="SAM" id="SignalP"/>
    </source>
</evidence>
<dbReference type="InterPro" id="IPR011008">
    <property type="entry name" value="Dimeric_a/b-barrel"/>
</dbReference>
<dbReference type="SUPFAM" id="SSF54909">
    <property type="entry name" value="Dimeric alpha+beta barrel"/>
    <property type="match status" value="1"/>
</dbReference>
<dbReference type="Pfam" id="PF03992">
    <property type="entry name" value="ABM"/>
    <property type="match status" value="1"/>
</dbReference>
<dbReference type="GO" id="GO:0051920">
    <property type="term" value="F:peroxiredoxin activity"/>
    <property type="evidence" value="ECO:0007669"/>
    <property type="project" value="InterPro"/>
</dbReference>
<proteinExistence type="predicted"/>
<accession>A0A9D1VCJ8</accession>
<dbReference type="Gene3D" id="3.30.70.100">
    <property type="match status" value="1"/>
</dbReference>
<dbReference type="PROSITE" id="PS51725">
    <property type="entry name" value="ABM"/>
    <property type="match status" value="1"/>
</dbReference>
<comment type="caution">
    <text evidence="3">The sequence shown here is derived from an EMBL/GenBank/DDBJ whole genome shotgun (WGS) entry which is preliminary data.</text>
</comment>
<dbReference type="InterPro" id="IPR007138">
    <property type="entry name" value="ABM_dom"/>
</dbReference>
<dbReference type="PANTHER" id="PTHR33570">
    <property type="entry name" value="4-CARBOXYMUCONOLACTONE DECARBOXYLASE FAMILY PROTEIN"/>
    <property type="match status" value="1"/>
</dbReference>
<dbReference type="InterPro" id="IPR052512">
    <property type="entry name" value="4CMD/NDH-1_regulator"/>
</dbReference>
<name>A0A9D1VCJ8_9BACT</name>
<dbReference type="Gene3D" id="1.20.1290.10">
    <property type="entry name" value="AhpD-like"/>
    <property type="match status" value="1"/>
</dbReference>
<feature type="domain" description="ABM" evidence="2">
    <location>
        <begin position="313"/>
        <end position="406"/>
    </location>
</feature>
<dbReference type="EMBL" id="DXFQ01000163">
    <property type="protein sequence ID" value="HIX20656.1"/>
    <property type="molecule type" value="Genomic_DNA"/>
</dbReference>